<proteinExistence type="predicted"/>
<dbReference type="EMBL" id="AP022590">
    <property type="protein sequence ID" value="BBY38473.1"/>
    <property type="molecule type" value="Genomic_DNA"/>
</dbReference>
<reference evidence="1 2" key="1">
    <citation type="journal article" date="2019" name="Emerg. Microbes Infect.">
        <title>Comprehensive subspecies identification of 175 nontuberculous mycobacteria species based on 7547 genomic profiles.</title>
        <authorList>
            <person name="Matsumoto Y."/>
            <person name="Kinjo T."/>
            <person name="Motooka D."/>
            <person name="Nabeya D."/>
            <person name="Jung N."/>
            <person name="Uechi K."/>
            <person name="Horii T."/>
            <person name="Iida T."/>
            <person name="Fujita J."/>
            <person name="Nakamura S."/>
        </authorList>
    </citation>
    <scope>NUCLEOTIDE SEQUENCE [LARGE SCALE GENOMIC DNA]</scope>
    <source>
        <strain evidence="1 2">JCM 18113</strain>
    </source>
</reference>
<evidence type="ECO:0008006" key="3">
    <source>
        <dbReference type="Google" id="ProtNLM"/>
    </source>
</evidence>
<dbReference type="RefSeq" id="WP_083094332.1">
    <property type="nucleotide sequence ID" value="NZ_AP022590.1"/>
</dbReference>
<keyword evidence="2" id="KW-1185">Reference proteome</keyword>
<sequence>MSTRKDWRTGEGNSNSAEIERSWRAIDLGPILAGDYNPPKPVVGQRSDGVGLFYPSKVHTLASESEAGKTWAVLAAAFDEMKAGKHVLYCDFEDTEEGIVGRLLTFGLPKDAINERFHYIKPTQSVNNEVNLADLMDVINGHQPTLAVIDGITEAMTMHGLNPNDNSEIARFGEMLPRKIARSGPATVCLDHVVKNGDSRGRYALGGVHKLNGLDGAAYILEQRDPFGVGITGRSAILIAKDRPGQLRKHARRRNDGLFDFAEFTLDSHDDTYAEFEIKPAVARQREFRPTIVMAKISKVYETRGRAMSQRDALALVGGKAETARMAFGLLRKEGYLSESTPHKLLRPYRGDEDA</sequence>
<evidence type="ECO:0000313" key="1">
    <source>
        <dbReference type="EMBL" id="BBY38473.1"/>
    </source>
</evidence>
<dbReference type="Pfam" id="PF13481">
    <property type="entry name" value="AAA_25"/>
    <property type="match status" value="1"/>
</dbReference>
<dbReference type="SUPFAM" id="SSF52540">
    <property type="entry name" value="P-loop containing nucleoside triphosphate hydrolases"/>
    <property type="match status" value="1"/>
</dbReference>
<dbReference type="Gene3D" id="3.40.50.300">
    <property type="entry name" value="P-loop containing nucleotide triphosphate hydrolases"/>
    <property type="match status" value="1"/>
</dbReference>
<dbReference type="Proteomes" id="UP000465812">
    <property type="component" value="Chromosome"/>
</dbReference>
<dbReference type="InterPro" id="IPR027417">
    <property type="entry name" value="P-loop_NTPase"/>
</dbReference>
<organism evidence="1 2">
    <name type="scientific">Mycobacterium mantenii</name>
    <dbReference type="NCBI Taxonomy" id="560555"/>
    <lineage>
        <taxon>Bacteria</taxon>
        <taxon>Bacillati</taxon>
        <taxon>Actinomycetota</taxon>
        <taxon>Actinomycetes</taxon>
        <taxon>Mycobacteriales</taxon>
        <taxon>Mycobacteriaceae</taxon>
        <taxon>Mycobacterium</taxon>
        <taxon>Mycobacterium avium complex (MAC)</taxon>
    </lineage>
</organism>
<name>A0ABM7JSE5_MYCNT</name>
<evidence type="ECO:0000313" key="2">
    <source>
        <dbReference type="Proteomes" id="UP000465812"/>
    </source>
</evidence>
<protein>
    <recommendedName>
        <fullName evidence="3">AAA family ATPase</fullName>
    </recommendedName>
</protein>
<accession>A0ABM7JSE5</accession>
<gene>
    <name evidence="1" type="ORF">MMAN_26070</name>
</gene>